<gene>
    <name evidence="2" type="ORF">HH308_05040</name>
</gene>
<dbReference type="AlphaFoldDB" id="A0A848KR89"/>
<dbReference type="EMBL" id="JABBNB010000004">
    <property type="protein sequence ID" value="NMO00579.1"/>
    <property type="molecule type" value="Genomic_DNA"/>
</dbReference>
<accession>A0A848KR89</accession>
<protein>
    <submittedName>
        <fullName evidence="2">Uncharacterized protein</fullName>
    </submittedName>
</protein>
<sequence>MTRYVDSPAGERRYGVPIGTPITGGRHRLAEDMKGVRSMDTHSRIERATVDDIMKPPKFTTSTLKEHLRSLGVDPVPGRYDYAAVTKSLNASLRDSYADTREAVTTDTIASETDYSAAALIDTLADHALVDDAPDLHALVDAGHWDDAPAVWKAFEGGGIPWANDQRNPALDDRPAVRTLTPAEEARVMKMLGRDRGRKITPMRHRGVPK</sequence>
<dbReference type="RefSeq" id="WP_170193092.1">
    <property type="nucleotide sequence ID" value="NZ_JABBNB010000004.1"/>
</dbReference>
<evidence type="ECO:0000256" key="1">
    <source>
        <dbReference type="SAM" id="MobiDB-lite"/>
    </source>
</evidence>
<organism evidence="2 3">
    <name type="scientific">Gordonia asplenii</name>
    <dbReference type="NCBI Taxonomy" id="2725283"/>
    <lineage>
        <taxon>Bacteria</taxon>
        <taxon>Bacillati</taxon>
        <taxon>Actinomycetota</taxon>
        <taxon>Actinomycetes</taxon>
        <taxon>Mycobacteriales</taxon>
        <taxon>Gordoniaceae</taxon>
        <taxon>Gordonia</taxon>
    </lineage>
</organism>
<comment type="caution">
    <text evidence="2">The sequence shown here is derived from an EMBL/GenBank/DDBJ whole genome shotgun (WGS) entry which is preliminary data.</text>
</comment>
<evidence type="ECO:0000313" key="2">
    <source>
        <dbReference type="EMBL" id="NMO00579.1"/>
    </source>
</evidence>
<name>A0A848KR89_9ACTN</name>
<reference evidence="2 3" key="1">
    <citation type="submission" date="2020-04" db="EMBL/GenBank/DDBJ databases">
        <title>Gordonia sp. nov. TBRC 11910.</title>
        <authorList>
            <person name="Suriyachadkun C."/>
        </authorList>
    </citation>
    <scope>NUCLEOTIDE SEQUENCE [LARGE SCALE GENOMIC DNA]</scope>
    <source>
        <strain evidence="2 3">TBRC 11910</strain>
    </source>
</reference>
<feature type="region of interest" description="Disordered" evidence="1">
    <location>
        <begin position="1"/>
        <end position="22"/>
    </location>
</feature>
<dbReference type="Proteomes" id="UP000550729">
    <property type="component" value="Unassembled WGS sequence"/>
</dbReference>
<keyword evidence="3" id="KW-1185">Reference proteome</keyword>
<evidence type="ECO:0000313" key="3">
    <source>
        <dbReference type="Proteomes" id="UP000550729"/>
    </source>
</evidence>
<proteinExistence type="predicted"/>